<dbReference type="PANTHER" id="PTHR32308:SF10">
    <property type="entry name" value="CITRATE LYASE SUBUNIT BETA"/>
    <property type="match status" value="1"/>
</dbReference>
<keyword evidence="3" id="KW-0460">Magnesium</keyword>
<dbReference type="Gene3D" id="3.20.20.60">
    <property type="entry name" value="Phosphoenolpyruvate-binding domains"/>
    <property type="match status" value="1"/>
</dbReference>
<dbReference type="Proteomes" id="UP001291309">
    <property type="component" value="Unassembled WGS sequence"/>
</dbReference>
<proteinExistence type="predicted"/>
<dbReference type="InterPro" id="IPR040442">
    <property type="entry name" value="Pyrv_kinase-like_dom_sf"/>
</dbReference>
<dbReference type="EMBL" id="JAXIVS010000019">
    <property type="protein sequence ID" value="MDY7232259.1"/>
    <property type="molecule type" value="Genomic_DNA"/>
</dbReference>
<evidence type="ECO:0000256" key="3">
    <source>
        <dbReference type="ARBA" id="ARBA00022842"/>
    </source>
</evidence>
<reference evidence="4 5" key="1">
    <citation type="submission" date="2023-12" db="EMBL/GenBank/DDBJ databases">
        <title>the genome sequence of Hyalangium sp. s54d21.</title>
        <authorList>
            <person name="Zhang X."/>
        </authorList>
    </citation>
    <scope>NUCLEOTIDE SEQUENCE [LARGE SCALE GENOMIC DNA]</scope>
    <source>
        <strain evidence="5">s54d21</strain>
    </source>
</reference>
<dbReference type="InterPro" id="IPR054255">
    <property type="entry name" value="DUF6986"/>
</dbReference>
<name>A0ABU5HHA3_9BACT</name>
<sequence>MPTSLSSRIPTAREALAKANHAYARTYPGESARRQPVHTVYGGAHLFKAGTARKMGQMALAALREYAPTVSELTECLDLPLSGGFAQQVHERVVAKLEREAVEDFRIDFEDGYGHRPDAEEDGHAVSTAEEVAKGLAEGLLPPFIGIRIKSLTEELFPRAARTLELFVTTLLARTGGKLPENFVVTLPKVIAPEQVAALVRMLEVLEKDGGLPAGALKLELMVETPQSLFDAQGRLALPGLVAAAEGRCVAAHLGVYDYTASLNITAAHQSMLHPACDFARHLTQVALAGTEVALSDGATNVMPVPPHKPQGNQSLSMAQLEENREVVHRAWRLAYEHTRHSLRLGYYQGWDLHPAQLPVRYAAVYAFFLEGMDAASRRLKSFIEKAAQATLLGDVFDDAATGQGLLNSFLRGIACGAITEQEAQATGLTLEELRSRSFLKILEGRRNARMT</sequence>
<keyword evidence="4" id="KW-0808">Transferase</keyword>
<evidence type="ECO:0000256" key="1">
    <source>
        <dbReference type="ARBA" id="ARBA00001946"/>
    </source>
</evidence>
<protein>
    <submittedName>
        <fullName evidence="4">Phosphoenolpyruvate kinase</fullName>
    </submittedName>
</protein>
<keyword evidence="2" id="KW-0479">Metal-binding</keyword>
<dbReference type="GO" id="GO:0016301">
    <property type="term" value="F:kinase activity"/>
    <property type="evidence" value="ECO:0007669"/>
    <property type="project" value="UniProtKB-KW"/>
</dbReference>
<evidence type="ECO:0000313" key="4">
    <source>
        <dbReference type="EMBL" id="MDY7232259.1"/>
    </source>
</evidence>
<evidence type="ECO:0000256" key="2">
    <source>
        <dbReference type="ARBA" id="ARBA00022723"/>
    </source>
</evidence>
<comment type="caution">
    <text evidence="4">The sequence shown here is derived from an EMBL/GenBank/DDBJ whole genome shotgun (WGS) entry which is preliminary data.</text>
</comment>
<keyword evidence="4" id="KW-0418">Kinase</keyword>
<comment type="cofactor">
    <cofactor evidence="1">
        <name>Mg(2+)</name>
        <dbReference type="ChEBI" id="CHEBI:18420"/>
    </cofactor>
</comment>
<dbReference type="InterPro" id="IPR015813">
    <property type="entry name" value="Pyrv/PenolPyrv_kinase-like_dom"/>
</dbReference>
<keyword evidence="5" id="KW-1185">Reference proteome</keyword>
<organism evidence="4 5">
    <name type="scientific">Hyalangium rubrum</name>
    <dbReference type="NCBI Taxonomy" id="3103134"/>
    <lineage>
        <taxon>Bacteria</taxon>
        <taxon>Pseudomonadati</taxon>
        <taxon>Myxococcota</taxon>
        <taxon>Myxococcia</taxon>
        <taxon>Myxococcales</taxon>
        <taxon>Cystobacterineae</taxon>
        <taxon>Archangiaceae</taxon>
        <taxon>Hyalangium</taxon>
    </lineage>
</organism>
<dbReference type="RefSeq" id="WP_321550974.1">
    <property type="nucleotide sequence ID" value="NZ_JAXIVS010000019.1"/>
</dbReference>
<dbReference type="PANTHER" id="PTHR32308">
    <property type="entry name" value="LYASE BETA SUBUNIT, PUTATIVE (AFU_ORTHOLOGUE AFUA_4G13030)-RELATED"/>
    <property type="match status" value="1"/>
</dbReference>
<dbReference type="Pfam" id="PF22484">
    <property type="entry name" value="DUF6986"/>
    <property type="match status" value="1"/>
</dbReference>
<accession>A0ABU5HHA3</accession>
<evidence type="ECO:0000313" key="5">
    <source>
        <dbReference type="Proteomes" id="UP001291309"/>
    </source>
</evidence>
<gene>
    <name evidence="4" type="ORF">SYV04_38075</name>
</gene>
<dbReference type="SUPFAM" id="SSF51621">
    <property type="entry name" value="Phosphoenolpyruvate/pyruvate domain"/>
    <property type="match status" value="1"/>
</dbReference>